<evidence type="ECO:0000256" key="1">
    <source>
        <dbReference type="ARBA" id="ARBA00004123"/>
    </source>
</evidence>
<dbReference type="InterPro" id="IPR036452">
    <property type="entry name" value="Ribo_hydro-like"/>
</dbReference>
<feature type="compositionally biased region" description="Basic and acidic residues" evidence="4">
    <location>
        <begin position="215"/>
        <end position="235"/>
    </location>
</feature>
<dbReference type="GO" id="GO:0016799">
    <property type="term" value="F:hydrolase activity, hydrolyzing N-glycosyl compounds"/>
    <property type="evidence" value="ECO:0007669"/>
    <property type="project" value="InterPro"/>
</dbReference>
<feature type="region of interest" description="Disordered" evidence="4">
    <location>
        <begin position="156"/>
        <end position="417"/>
    </location>
</feature>
<keyword evidence="3" id="KW-0539">Nucleus</keyword>
<feature type="compositionally biased region" description="Polar residues" evidence="4">
    <location>
        <begin position="19"/>
        <end position="30"/>
    </location>
</feature>
<dbReference type="PANTHER" id="PTHR12765">
    <property type="entry name" value="RED PROTEIN IK FACTOR CYTOKINE IK"/>
    <property type="match status" value="1"/>
</dbReference>
<feature type="region of interest" description="Disordered" evidence="4">
    <location>
        <begin position="431"/>
        <end position="522"/>
    </location>
</feature>
<gene>
    <name evidence="7" type="ORF">L249_3485</name>
</gene>
<dbReference type="OrthoDB" id="3366823at2759"/>
<dbReference type="Pfam" id="PF07808">
    <property type="entry name" value="RED_N"/>
    <property type="match status" value="1"/>
</dbReference>
<dbReference type="InterPro" id="IPR039896">
    <property type="entry name" value="Red-like"/>
</dbReference>
<feature type="compositionally biased region" description="Acidic residues" evidence="4">
    <location>
        <begin position="319"/>
        <end position="356"/>
    </location>
</feature>
<accession>A0A367LMS4</accession>
<name>A0A367LMS4_9HYPO</name>
<feature type="compositionally biased region" description="Basic and acidic residues" evidence="4">
    <location>
        <begin position="88"/>
        <end position="103"/>
    </location>
</feature>
<proteinExistence type="inferred from homology"/>
<organism evidence="7 8">
    <name type="scientific">Ophiocordyceps polyrhachis-furcata BCC 54312</name>
    <dbReference type="NCBI Taxonomy" id="1330021"/>
    <lineage>
        <taxon>Eukaryota</taxon>
        <taxon>Fungi</taxon>
        <taxon>Dikarya</taxon>
        <taxon>Ascomycota</taxon>
        <taxon>Pezizomycotina</taxon>
        <taxon>Sordariomycetes</taxon>
        <taxon>Hypocreomycetidae</taxon>
        <taxon>Hypocreales</taxon>
        <taxon>Ophiocordycipitaceae</taxon>
        <taxon>Ophiocordyceps</taxon>
    </lineage>
</organism>
<feature type="domain" description="RED-like N-terminal" evidence="6">
    <location>
        <begin position="73"/>
        <end position="194"/>
    </location>
</feature>
<feature type="region of interest" description="Disordered" evidence="4">
    <location>
        <begin position="1"/>
        <end position="103"/>
    </location>
</feature>
<dbReference type="Pfam" id="PF01156">
    <property type="entry name" value="IU_nuc_hydro"/>
    <property type="match status" value="1"/>
</dbReference>
<evidence type="ECO:0000256" key="4">
    <source>
        <dbReference type="SAM" id="MobiDB-lite"/>
    </source>
</evidence>
<evidence type="ECO:0000259" key="6">
    <source>
        <dbReference type="Pfam" id="PF07808"/>
    </source>
</evidence>
<dbReference type="InterPro" id="IPR001910">
    <property type="entry name" value="Inosine/uridine_hydrolase_dom"/>
</dbReference>
<comment type="caution">
    <text evidence="7">The sequence shown here is derived from an EMBL/GenBank/DDBJ whole genome shotgun (WGS) entry which is preliminary data.</text>
</comment>
<dbReference type="STRING" id="1330021.A0A367LMS4"/>
<dbReference type="InterPro" id="IPR012916">
    <property type="entry name" value="RED_N"/>
</dbReference>
<comment type="similarity">
    <text evidence="2">Belongs to the IUNH family.</text>
</comment>
<feature type="domain" description="Inosine/uridine-preferring nucleoside hydrolase" evidence="5">
    <location>
        <begin position="604"/>
        <end position="642"/>
    </location>
</feature>
<feature type="compositionally biased region" description="Basic and acidic residues" evidence="4">
    <location>
        <begin position="441"/>
        <end position="461"/>
    </location>
</feature>
<dbReference type="GO" id="GO:0005634">
    <property type="term" value="C:nucleus"/>
    <property type="evidence" value="ECO:0007669"/>
    <property type="project" value="UniProtKB-SubCell"/>
</dbReference>
<dbReference type="AlphaFoldDB" id="A0A367LMS4"/>
<reference evidence="7 8" key="1">
    <citation type="journal article" date="2015" name="BMC Genomics">
        <title>Insights from the genome of Ophiocordyceps polyrhachis-furcata to pathogenicity and host specificity in insect fungi.</title>
        <authorList>
            <person name="Wichadakul D."/>
            <person name="Kobmoo N."/>
            <person name="Ingsriswang S."/>
            <person name="Tangphatsornruang S."/>
            <person name="Chantasingh D."/>
            <person name="Luangsa-ard J.J."/>
            <person name="Eurwilaichitr L."/>
        </authorList>
    </citation>
    <scope>NUCLEOTIDE SEQUENCE [LARGE SCALE GENOMIC DNA]</scope>
    <source>
        <strain evidence="7 8">BCC 54312</strain>
    </source>
</reference>
<evidence type="ECO:0000259" key="5">
    <source>
        <dbReference type="Pfam" id="PF01156"/>
    </source>
</evidence>
<dbReference type="EMBL" id="LKCN02000002">
    <property type="protein sequence ID" value="RCI15700.1"/>
    <property type="molecule type" value="Genomic_DNA"/>
</dbReference>
<comment type="subcellular location">
    <subcellularLocation>
        <location evidence="1">Nucleus</location>
    </subcellularLocation>
</comment>
<feature type="compositionally biased region" description="Polar residues" evidence="4">
    <location>
        <begin position="394"/>
        <end position="413"/>
    </location>
</feature>
<feature type="compositionally biased region" description="Basic residues" evidence="4">
    <location>
        <begin position="505"/>
        <end position="516"/>
    </location>
</feature>
<evidence type="ECO:0000256" key="3">
    <source>
        <dbReference type="ARBA" id="ARBA00023242"/>
    </source>
</evidence>
<dbReference type="SUPFAM" id="SSF53590">
    <property type="entry name" value="Nucleoside hydrolase"/>
    <property type="match status" value="1"/>
</dbReference>
<feature type="compositionally biased region" description="Acidic residues" evidence="4">
    <location>
        <begin position="167"/>
        <end position="186"/>
    </location>
</feature>
<feature type="compositionally biased region" description="Polar residues" evidence="4">
    <location>
        <begin position="53"/>
        <end position="66"/>
    </location>
</feature>
<dbReference type="Gene3D" id="3.90.245.10">
    <property type="entry name" value="Ribonucleoside hydrolase-like"/>
    <property type="match status" value="1"/>
</dbReference>
<sequence>MNNDGFRKLVLANAAKTPGKNNKTSSSTPNDRWLGTASLGSRERSSVPMTPRSVANSQSTFSSQAAHVQKKFKTSAPKGVKLASGYVDRARDRQDTSTDDRGERLAALDKSFQAGQIDKAAYDKKTFEIAGGSLDTTHLVKGLDFKLLERIRRGEDIYGKKTNNNTNEDDDDADDSSIDNALDEIEQSQVKAIERDKTAKKTGQLATTPAPGQKRTRDQILAELKASREAAKAQKESSLGSKFRKIGSKQSPGTRIERDGKGREVLIIVDEDGHEKRKVRKMQSRDEVDEPGNGLLMPDPKVKPLGMEVPEQYRQKPEPEEDLDGDIFEGIGDDYDPLAELDVSESQSESESDADADAVPKRLASSTPSPAACDKTTTEATMMPPPPTTETRRNYFQGSKTGLLSEQTAQGPSASDPAIMEAIKRAAALRRIEEENDEDEVRAKTKTMEERRRELEQMRERDDDDLDMGFGTSRFEDEEDSEGRPVRLSVWGDGGDEKQGGRGGQSKRKRGPKKRKGDGNSAADVLRVMEQRKYYTAWKRREGPVTLFALNKKGATAVSQYLVIAGLLTIHLARQQPHFAFLQATLRNDVIVSSLPSDDMAVPVWLDCDPGHDDAFAILLAAHHPAISLLGISTVFGNASLE</sequence>
<evidence type="ECO:0000313" key="8">
    <source>
        <dbReference type="Proteomes" id="UP000253664"/>
    </source>
</evidence>
<evidence type="ECO:0000256" key="2">
    <source>
        <dbReference type="ARBA" id="ARBA00009176"/>
    </source>
</evidence>
<evidence type="ECO:0000313" key="7">
    <source>
        <dbReference type="EMBL" id="RCI15700.1"/>
    </source>
</evidence>
<dbReference type="Proteomes" id="UP000253664">
    <property type="component" value="Unassembled WGS sequence"/>
</dbReference>
<feature type="compositionally biased region" description="Basic and acidic residues" evidence="4">
    <location>
        <begin position="255"/>
        <end position="264"/>
    </location>
</feature>
<keyword evidence="8" id="KW-1185">Reference proteome</keyword>
<evidence type="ECO:0008006" key="9">
    <source>
        <dbReference type="Google" id="ProtNLM"/>
    </source>
</evidence>
<protein>
    <recommendedName>
        <fullName evidence="9">RED-like N-terminal domain-containing protein</fullName>
    </recommendedName>
</protein>